<dbReference type="eggNOG" id="COG0628">
    <property type="taxonomic scope" value="Bacteria"/>
</dbReference>
<feature type="transmembrane region" description="Helical" evidence="6">
    <location>
        <begin position="198"/>
        <end position="216"/>
    </location>
</feature>
<gene>
    <name evidence="7" type="ORF">NA8A_03260</name>
</gene>
<dbReference type="GO" id="GO:0016020">
    <property type="term" value="C:membrane"/>
    <property type="evidence" value="ECO:0007669"/>
    <property type="project" value="UniProtKB-SubCell"/>
</dbReference>
<comment type="similarity">
    <text evidence="2">Belongs to the autoinducer-2 exporter (AI-2E) (TC 2.A.86) family.</text>
</comment>
<dbReference type="Pfam" id="PF01594">
    <property type="entry name" value="AI-2E_transport"/>
    <property type="match status" value="1"/>
</dbReference>
<dbReference type="STRING" id="721133.SAMN05216176_101663"/>
<dbReference type="InterPro" id="IPR002549">
    <property type="entry name" value="AI-2E-like"/>
</dbReference>
<sequence length="398" mass="43194">MPNHLLLRDKSNHDRESRLMQQRPDIPSEPPWLGVSSSQRSALVPPRSVARWLLVLIVVAGIYFFHDFLVPVLAAVVIGFASWPAYRALLNQLGGNRATAATVAILLILLFLIVPLFFAVTYTIDEIGQWFSWAVETNSTGAPTPSWLANLPAVGEWLDSQWTTYIGHPGAIGELVQIVSGANIGNIYRAILATGSSAFDIILTLLFMMIVLFFVYRDGEAFARQVDVLGERILPTRWERFSRVVPATIKSTVVGTTLIAIGEGIVLGSAYWIAGVPSHVTLGVLTGVMALVPGGAPLSMTLVSTYLVASGSPAAGIALFAWGALELFIVDKAIRPRLVGGPISLPFLPTFFGLIGGVKTMGFVGLFIGPVLMALFVAIWREWVREAEQDEIRSRQGE</sequence>
<dbReference type="PATRIC" id="fig|1231190.3.peg.685"/>
<dbReference type="PANTHER" id="PTHR21716">
    <property type="entry name" value="TRANSMEMBRANE PROTEIN"/>
    <property type="match status" value="1"/>
</dbReference>
<feature type="transmembrane region" description="Helical" evidence="6">
    <location>
        <begin position="49"/>
        <end position="66"/>
    </location>
</feature>
<name>K2N8I7_9HYPH</name>
<feature type="transmembrane region" description="Helical" evidence="6">
    <location>
        <begin position="270"/>
        <end position="292"/>
    </location>
</feature>
<feature type="transmembrane region" description="Helical" evidence="6">
    <location>
        <begin position="102"/>
        <end position="124"/>
    </location>
</feature>
<dbReference type="Proteomes" id="UP000007374">
    <property type="component" value="Unassembled WGS sequence"/>
</dbReference>
<evidence type="ECO:0000256" key="3">
    <source>
        <dbReference type="ARBA" id="ARBA00022692"/>
    </source>
</evidence>
<keyword evidence="3 6" id="KW-0812">Transmembrane</keyword>
<proteinExistence type="inferred from homology"/>
<evidence type="ECO:0000313" key="7">
    <source>
        <dbReference type="EMBL" id="EKF43798.1"/>
    </source>
</evidence>
<comment type="subcellular location">
    <subcellularLocation>
        <location evidence="1">Membrane</location>
        <topology evidence="1">Multi-pass membrane protein</topology>
    </subcellularLocation>
</comment>
<keyword evidence="5 6" id="KW-0472">Membrane</keyword>
<reference evidence="7 8" key="1">
    <citation type="journal article" date="2012" name="J. Bacteriol.">
        <title>Genome Sequence of Nitratireductor indicus Type Strain C115.</title>
        <authorList>
            <person name="Lai Q."/>
            <person name="Li G."/>
            <person name="Yu Z."/>
            <person name="Shao Z."/>
        </authorList>
    </citation>
    <scope>NUCLEOTIDE SEQUENCE [LARGE SCALE GENOMIC DNA]</scope>
    <source>
        <strain evidence="7 8">C115</strain>
    </source>
</reference>
<organism evidence="7 8">
    <name type="scientific">Nitratireductor indicus C115</name>
    <dbReference type="NCBI Taxonomy" id="1231190"/>
    <lineage>
        <taxon>Bacteria</taxon>
        <taxon>Pseudomonadati</taxon>
        <taxon>Pseudomonadota</taxon>
        <taxon>Alphaproteobacteria</taxon>
        <taxon>Hyphomicrobiales</taxon>
        <taxon>Phyllobacteriaceae</taxon>
        <taxon>Nitratireductor</taxon>
    </lineage>
</organism>
<evidence type="ECO:0000256" key="4">
    <source>
        <dbReference type="ARBA" id="ARBA00022989"/>
    </source>
</evidence>
<feature type="transmembrane region" description="Helical" evidence="6">
    <location>
        <begin position="304"/>
        <end position="325"/>
    </location>
</feature>
<comment type="caution">
    <text evidence="7">The sequence shown here is derived from an EMBL/GenBank/DDBJ whole genome shotgun (WGS) entry which is preliminary data.</text>
</comment>
<dbReference type="PANTHER" id="PTHR21716:SF61">
    <property type="entry name" value="BLR8064 PROTEIN"/>
    <property type="match status" value="1"/>
</dbReference>
<evidence type="ECO:0000256" key="1">
    <source>
        <dbReference type="ARBA" id="ARBA00004141"/>
    </source>
</evidence>
<keyword evidence="4 6" id="KW-1133">Transmembrane helix</keyword>
<dbReference type="AlphaFoldDB" id="K2N8I7"/>
<dbReference type="EMBL" id="AMSI01000002">
    <property type="protein sequence ID" value="EKF43798.1"/>
    <property type="molecule type" value="Genomic_DNA"/>
</dbReference>
<evidence type="ECO:0000256" key="6">
    <source>
        <dbReference type="SAM" id="Phobius"/>
    </source>
</evidence>
<evidence type="ECO:0000256" key="5">
    <source>
        <dbReference type="ARBA" id="ARBA00023136"/>
    </source>
</evidence>
<evidence type="ECO:0000313" key="8">
    <source>
        <dbReference type="Proteomes" id="UP000007374"/>
    </source>
</evidence>
<protein>
    <submittedName>
        <fullName evidence="7">Permease</fullName>
    </submittedName>
</protein>
<feature type="transmembrane region" description="Helical" evidence="6">
    <location>
        <begin position="361"/>
        <end position="380"/>
    </location>
</feature>
<evidence type="ECO:0000256" key="2">
    <source>
        <dbReference type="ARBA" id="ARBA00009773"/>
    </source>
</evidence>
<accession>K2N8I7</accession>
<keyword evidence="8" id="KW-1185">Reference proteome</keyword>
<feature type="transmembrane region" description="Helical" evidence="6">
    <location>
        <begin position="337"/>
        <end position="355"/>
    </location>
</feature>